<keyword evidence="3" id="KW-0233">DNA recombination</keyword>
<dbReference type="InterPro" id="IPR011010">
    <property type="entry name" value="DNA_brk_join_enz"/>
</dbReference>
<reference evidence="6" key="1">
    <citation type="journal article" date="2019" name="Int. J. Syst. Evol. Microbiol.">
        <title>The Global Catalogue of Microorganisms (GCM) 10K type strain sequencing project: providing services to taxonomists for standard genome sequencing and annotation.</title>
        <authorList>
            <consortium name="The Broad Institute Genomics Platform"/>
            <consortium name="The Broad Institute Genome Sequencing Center for Infectious Disease"/>
            <person name="Wu L."/>
            <person name="Ma J."/>
        </authorList>
    </citation>
    <scope>NUCLEOTIDE SEQUENCE [LARGE SCALE GENOMIC DNA]</scope>
    <source>
        <strain evidence="6">CGMCC 1.15407</strain>
    </source>
</reference>
<sequence>MKNAKTLGIQFVIKSSKVNKRGLSPVVARVTVNGKRIEISANKVISRSEWDFGKGRVKGNNPESRSSNRYLDYMRSRILECYQELFIEKRNITPEAIKNRFLGIEEEEHTLMELVDFHNKHNIGILAEGTLKNYKTTERHLQEFLKTRKRKSDIPLSEIDYKFITDYENHLRTFKPKDHRRRPVANNGVMKHLIRLKKLMTLAFKMEWMKKDPFLNYKFSYKKVERHFLEMEELKRIEEKEFSISRLDWVRDLFVFSCYTGLSYIDSINLTHANIAKGIDGELWIISHRKKTDEPVKLPLLPKAIEILEKYKNHPRAKANGTLLPPISNQKMNSYLKEIGDLCEIQKKLTHHTARHTFATTITLMNGVPIESVSKMLGHTKIATTQIYARVVEKKISEDMKVLKNLLTK</sequence>
<protein>
    <submittedName>
        <fullName evidence="5">Transposase</fullName>
    </submittedName>
</protein>
<dbReference type="PANTHER" id="PTHR30349:SF64">
    <property type="entry name" value="PROPHAGE INTEGRASE INTD-RELATED"/>
    <property type="match status" value="1"/>
</dbReference>
<comment type="similarity">
    <text evidence="1">Belongs to the 'phage' integrase family.</text>
</comment>
<feature type="domain" description="Tyr recombinase" evidence="4">
    <location>
        <begin position="224"/>
        <end position="401"/>
    </location>
</feature>
<dbReference type="Pfam" id="PF17293">
    <property type="entry name" value="Arm-DNA-bind_5"/>
    <property type="match status" value="1"/>
</dbReference>
<dbReference type="InterPro" id="IPR035386">
    <property type="entry name" value="Arm-DNA-bind_5"/>
</dbReference>
<gene>
    <name evidence="5" type="ORF">GCM10011339_34870</name>
</gene>
<dbReference type="SUPFAM" id="SSF56349">
    <property type="entry name" value="DNA breaking-rejoining enzymes"/>
    <property type="match status" value="1"/>
</dbReference>
<dbReference type="Gene3D" id="1.10.443.10">
    <property type="entry name" value="Intergrase catalytic core"/>
    <property type="match status" value="1"/>
</dbReference>
<dbReference type="EMBL" id="BMIU01000020">
    <property type="protein sequence ID" value="GGF43394.1"/>
    <property type="molecule type" value="Genomic_DNA"/>
</dbReference>
<dbReference type="InterPro" id="IPR050090">
    <property type="entry name" value="Tyrosine_recombinase_XerCD"/>
</dbReference>
<dbReference type="Gene3D" id="1.10.150.130">
    <property type="match status" value="1"/>
</dbReference>
<organism evidence="5 6">
    <name type="scientific">Echinicola rosea</name>
    <dbReference type="NCBI Taxonomy" id="1807691"/>
    <lineage>
        <taxon>Bacteria</taxon>
        <taxon>Pseudomonadati</taxon>
        <taxon>Bacteroidota</taxon>
        <taxon>Cytophagia</taxon>
        <taxon>Cytophagales</taxon>
        <taxon>Cyclobacteriaceae</taxon>
        <taxon>Echinicola</taxon>
    </lineage>
</organism>
<evidence type="ECO:0000256" key="1">
    <source>
        <dbReference type="ARBA" id="ARBA00008857"/>
    </source>
</evidence>
<dbReference type="Pfam" id="PF00589">
    <property type="entry name" value="Phage_integrase"/>
    <property type="match status" value="1"/>
</dbReference>
<comment type="caution">
    <text evidence="5">The sequence shown here is derived from an EMBL/GenBank/DDBJ whole genome shotgun (WGS) entry which is preliminary data.</text>
</comment>
<name>A0ABQ1V8U6_9BACT</name>
<dbReference type="PANTHER" id="PTHR30349">
    <property type="entry name" value="PHAGE INTEGRASE-RELATED"/>
    <property type="match status" value="1"/>
</dbReference>
<evidence type="ECO:0000256" key="2">
    <source>
        <dbReference type="ARBA" id="ARBA00023125"/>
    </source>
</evidence>
<dbReference type="Pfam" id="PF13102">
    <property type="entry name" value="Phage_int_SAM_5"/>
    <property type="match status" value="1"/>
</dbReference>
<keyword evidence="2" id="KW-0238">DNA-binding</keyword>
<dbReference type="InterPro" id="IPR013762">
    <property type="entry name" value="Integrase-like_cat_sf"/>
</dbReference>
<proteinExistence type="inferred from homology"/>
<evidence type="ECO:0000256" key="3">
    <source>
        <dbReference type="ARBA" id="ARBA00023172"/>
    </source>
</evidence>
<keyword evidence="6" id="KW-1185">Reference proteome</keyword>
<dbReference type="InterPro" id="IPR002104">
    <property type="entry name" value="Integrase_catalytic"/>
</dbReference>
<evidence type="ECO:0000313" key="6">
    <source>
        <dbReference type="Proteomes" id="UP000647339"/>
    </source>
</evidence>
<dbReference type="RefSeq" id="WP_137404681.1">
    <property type="nucleotide sequence ID" value="NZ_BMIU01000020.1"/>
</dbReference>
<accession>A0ABQ1V8U6</accession>
<evidence type="ECO:0000313" key="5">
    <source>
        <dbReference type="EMBL" id="GGF43394.1"/>
    </source>
</evidence>
<evidence type="ECO:0000259" key="4">
    <source>
        <dbReference type="PROSITE" id="PS51898"/>
    </source>
</evidence>
<dbReference type="Proteomes" id="UP000647339">
    <property type="component" value="Unassembled WGS sequence"/>
</dbReference>
<dbReference type="PROSITE" id="PS51898">
    <property type="entry name" value="TYR_RECOMBINASE"/>
    <property type="match status" value="1"/>
</dbReference>
<dbReference type="CDD" id="cd01185">
    <property type="entry name" value="INTN1_C_like"/>
    <property type="match status" value="1"/>
</dbReference>
<dbReference type="InterPro" id="IPR010998">
    <property type="entry name" value="Integrase_recombinase_N"/>
</dbReference>
<dbReference type="InterPro" id="IPR025269">
    <property type="entry name" value="SAM-like_dom"/>
</dbReference>